<dbReference type="AlphaFoldDB" id="F6DCN2"/>
<dbReference type="OrthoDB" id="9798046at2"/>
<organism evidence="2 3">
    <name type="scientific">Thiomicrospira cyclica (strain DSM 14477 / JCM 11371 / ALM1)</name>
    <name type="common">Thioalkalimicrobium cyclicum</name>
    <dbReference type="NCBI Taxonomy" id="717773"/>
    <lineage>
        <taxon>Bacteria</taxon>
        <taxon>Pseudomonadati</taxon>
        <taxon>Pseudomonadota</taxon>
        <taxon>Gammaproteobacteria</taxon>
        <taxon>Thiotrichales</taxon>
        <taxon>Piscirickettsiaceae</taxon>
        <taxon>Thiomicrospira</taxon>
    </lineage>
</organism>
<name>F6DCN2_THICA</name>
<accession>F6DCN2</accession>
<proteinExistence type="predicted"/>
<keyword evidence="1" id="KW-1277">Toxin-antitoxin system</keyword>
<dbReference type="STRING" id="717773.Thicy_0846"/>
<dbReference type="InterPro" id="IPR035093">
    <property type="entry name" value="RelE/ParE_toxin_dom_sf"/>
</dbReference>
<evidence type="ECO:0000313" key="3">
    <source>
        <dbReference type="Proteomes" id="UP000009232"/>
    </source>
</evidence>
<dbReference type="InterPro" id="IPR007712">
    <property type="entry name" value="RelE/ParE_toxin"/>
</dbReference>
<evidence type="ECO:0000313" key="2">
    <source>
        <dbReference type="EMBL" id="AEG31618.1"/>
    </source>
</evidence>
<evidence type="ECO:0000256" key="1">
    <source>
        <dbReference type="ARBA" id="ARBA00022649"/>
    </source>
</evidence>
<keyword evidence="3" id="KW-1185">Reference proteome</keyword>
<protein>
    <submittedName>
        <fullName evidence="2">Plasmid stabilization system</fullName>
    </submittedName>
</protein>
<gene>
    <name evidence="2" type="ordered locus">Thicy_0846</name>
</gene>
<dbReference type="RefSeq" id="WP_013835396.1">
    <property type="nucleotide sequence ID" value="NC_015581.1"/>
</dbReference>
<reference evidence="2 3" key="1">
    <citation type="submission" date="2011-05" db="EMBL/GenBank/DDBJ databases">
        <title>Complete sequence of Thioalkalimicrobium cyclicum ALM1.</title>
        <authorList>
            <consortium name="US DOE Joint Genome Institute"/>
            <person name="Lucas S."/>
            <person name="Han J."/>
            <person name="Lapidus A."/>
            <person name="Cheng J.-F."/>
            <person name="Goodwin L."/>
            <person name="Pitluck S."/>
            <person name="Peters L."/>
            <person name="Mikhailova N."/>
            <person name="Davenport K."/>
            <person name="Han C."/>
            <person name="Tapia R."/>
            <person name="Land M."/>
            <person name="Hauser L."/>
            <person name="Kyrpides N."/>
            <person name="Ivanova N."/>
            <person name="Pagani I."/>
            <person name="Kappler U."/>
            <person name="Woyke T."/>
        </authorList>
    </citation>
    <scope>NUCLEOTIDE SEQUENCE [LARGE SCALE GENOMIC DNA]</scope>
    <source>
        <strain evidence="3">DSM 14477 / JCM 11371 / ALM1</strain>
    </source>
</reference>
<sequence length="90" mass="10771">MRLVKTRPCVVRLQAILCYIALDNPPAALSFERELQAKLELVKNQPFMCRPFHYLKHEAYRDLIHQGYRIIYKVEQGALLLLDIFKWQQR</sequence>
<dbReference type="eggNOG" id="COG3668">
    <property type="taxonomic scope" value="Bacteria"/>
</dbReference>
<dbReference type="Pfam" id="PF05016">
    <property type="entry name" value="ParE_toxin"/>
    <property type="match status" value="1"/>
</dbReference>
<dbReference type="Gene3D" id="3.30.2310.20">
    <property type="entry name" value="RelE-like"/>
    <property type="match status" value="1"/>
</dbReference>
<dbReference type="EMBL" id="CP002776">
    <property type="protein sequence ID" value="AEG31618.1"/>
    <property type="molecule type" value="Genomic_DNA"/>
</dbReference>
<dbReference type="Proteomes" id="UP000009232">
    <property type="component" value="Chromosome"/>
</dbReference>
<dbReference type="HOGENOM" id="CLU_147162_12_0_6"/>
<dbReference type="KEGG" id="tcy:Thicy_0846"/>